<dbReference type="Pfam" id="PF01370">
    <property type="entry name" value="Epimerase"/>
    <property type="match status" value="1"/>
</dbReference>
<dbReference type="Proteomes" id="UP001314263">
    <property type="component" value="Unassembled WGS sequence"/>
</dbReference>
<organism evidence="5 6">
    <name type="scientific">Coccomyxa viridis</name>
    <dbReference type="NCBI Taxonomy" id="1274662"/>
    <lineage>
        <taxon>Eukaryota</taxon>
        <taxon>Viridiplantae</taxon>
        <taxon>Chlorophyta</taxon>
        <taxon>core chlorophytes</taxon>
        <taxon>Trebouxiophyceae</taxon>
        <taxon>Trebouxiophyceae incertae sedis</taxon>
        <taxon>Coccomyxaceae</taxon>
        <taxon>Coccomyxa</taxon>
    </lineage>
</organism>
<keyword evidence="2" id="KW-0520">NAD</keyword>
<evidence type="ECO:0000313" key="6">
    <source>
        <dbReference type="Proteomes" id="UP001314263"/>
    </source>
</evidence>
<reference evidence="5 6" key="1">
    <citation type="submission" date="2023-10" db="EMBL/GenBank/DDBJ databases">
        <authorList>
            <person name="Maclean D."/>
            <person name="Macfadyen A."/>
        </authorList>
    </citation>
    <scope>NUCLEOTIDE SEQUENCE [LARGE SCALE GENOMIC DNA]</scope>
</reference>
<sequence length="343" mass="37693">MLTGYRLVSEGSVVDLISPAQSARFTRDYRVKRLTTAGLKGSLLILGKGYTGEGLASHLQQDEDWSVTCTVRSTRAGLQKDPHLLPCSFQESVAPGQDVKRALQESSHILSTIPPAEGSASDPVLASLWAELQEWGKRSTAKWLGYLSSTSVYGDWGGAWVDERSELRATHPSSRGHRRWLTEQAWAALHGQHGLPVHIFRLGGIYGPGRSALDSIRQESTSLSKQRREGQLYTNRCHVYDICQVLHASMQQPRPGAVYNVVDDDPASRLAVMAYARQLLNGQASPQRLSSPQNGSDRRSTEEKRVANALIKEELGVTLQYPTYTEGLQAIAAGDTRLFKAGL</sequence>
<evidence type="ECO:0000256" key="2">
    <source>
        <dbReference type="ARBA" id="ARBA00023027"/>
    </source>
</evidence>
<name>A0AAV1I316_9CHLO</name>
<protein>
    <recommendedName>
        <fullName evidence="4">NAD-dependent epimerase/dehydratase domain-containing protein</fullName>
    </recommendedName>
</protein>
<comment type="caution">
    <text evidence="5">The sequence shown here is derived from an EMBL/GenBank/DDBJ whole genome shotgun (WGS) entry which is preliminary data.</text>
</comment>
<evidence type="ECO:0000313" key="5">
    <source>
        <dbReference type="EMBL" id="CAK0780187.1"/>
    </source>
</evidence>
<feature type="compositionally biased region" description="Polar residues" evidence="3">
    <location>
        <begin position="283"/>
        <end position="295"/>
    </location>
</feature>
<dbReference type="InterPro" id="IPR001509">
    <property type="entry name" value="Epimerase_deHydtase"/>
</dbReference>
<feature type="domain" description="NAD-dependent epimerase/dehydratase" evidence="4">
    <location>
        <begin position="47"/>
        <end position="261"/>
    </location>
</feature>
<keyword evidence="6" id="KW-1185">Reference proteome</keyword>
<dbReference type="SUPFAM" id="SSF51735">
    <property type="entry name" value="NAD(P)-binding Rossmann-fold domains"/>
    <property type="match status" value="1"/>
</dbReference>
<comment type="similarity">
    <text evidence="1">Belongs to the NAD(P)-dependent epimerase/dehydratase family.</text>
</comment>
<dbReference type="AlphaFoldDB" id="A0AAV1I316"/>
<feature type="region of interest" description="Disordered" evidence="3">
    <location>
        <begin position="283"/>
        <end position="304"/>
    </location>
</feature>
<evidence type="ECO:0000256" key="3">
    <source>
        <dbReference type="SAM" id="MobiDB-lite"/>
    </source>
</evidence>
<evidence type="ECO:0000259" key="4">
    <source>
        <dbReference type="Pfam" id="PF01370"/>
    </source>
</evidence>
<dbReference type="Gene3D" id="3.40.50.720">
    <property type="entry name" value="NAD(P)-binding Rossmann-like Domain"/>
    <property type="match status" value="1"/>
</dbReference>
<proteinExistence type="inferred from homology"/>
<accession>A0AAV1I316</accession>
<dbReference type="PANTHER" id="PTHR43574">
    <property type="entry name" value="EPIMERASE-RELATED"/>
    <property type="match status" value="1"/>
</dbReference>
<evidence type="ECO:0000256" key="1">
    <source>
        <dbReference type="ARBA" id="ARBA00007637"/>
    </source>
</evidence>
<dbReference type="EMBL" id="CAUYUE010000006">
    <property type="protein sequence ID" value="CAK0780187.1"/>
    <property type="molecule type" value="Genomic_DNA"/>
</dbReference>
<dbReference type="InterPro" id="IPR036291">
    <property type="entry name" value="NAD(P)-bd_dom_sf"/>
</dbReference>
<gene>
    <name evidence="5" type="ORF">CVIRNUC_004962</name>
</gene>